<dbReference type="PANTHER" id="PTHR43280:SF28">
    <property type="entry name" value="HTH-TYPE TRANSCRIPTIONAL ACTIVATOR RHAS"/>
    <property type="match status" value="1"/>
</dbReference>
<gene>
    <name evidence="6" type="ORF">Q3C12_29305</name>
</gene>
<keyword evidence="2" id="KW-0238">DNA-binding</keyword>
<comment type="caution">
    <text evidence="6">The sequence shown here is derived from an EMBL/GenBank/DDBJ whole genome shotgun (WGS) entry which is preliminary data.</text>
</comment>
<evidence type="ECO:0000313" key="6">
    <source>
        <dbReference type="EMBL" id="MDO3681099.1"/>
    </source>
</evidence>
<evidence type="ECO:0000259" key="5">
    <source>
        <dbReference type="PROSITE" id="PS01124"/>
    </source>
</evidence>
<keyword evidence="3" id="KW-0804">Transcription</keyword>
<keyword evidence="4" id="KW-0472">Membrane</keyword>
<dbReference type="SMART" id="SM00342">
    <property type="entry name" value="HTH_ARAC"/>
    <property type="match status" value="1"/>
</dbReference>
<evidence type="ECO:0000256" key="2">
    <source>
        <dbReference type="ARBA" id="ARBA00023125"/>
    </source>
</evidence>
<reference evidence="6" key="1">
    <citation type="submission" date="2023-07" db="EMBL/GenBank/DDBJ databases">
        <authorList>
            <person name="Aktuganov G."/>
            <person name="Boyko T."/>
            <person name="Delegan Y."/>
            <person name="Galimzianova N."/>
            <person name="Gilvanova E."/>
            <person name="Korobov V."/>
            <person name="Kuzmina L."/>
            <person name="Melentiev A."/>
            <person name="Milman P."/>
            <person name="Ryabova A."/>
            <person name="Stupak E."/>
            <person name="Yasakov T."/>
            <person name="Zharikova N."/>
            <person name="Zhurenko E."/>
        </authorList>
    </citation>
    <scope>NUCLEOTIDE SEQUENCE</scope>
    <source>
        <strain evidence="6">IB-739</strain>
    </source>
</reference>
<organism evidence="6 7">
    <name type="scientific">Paenibacillus ehimensis</name>
    <dbReference type="NCBI Taxonomy" id="79264"/>
    <lineage>
        <taxon>Bacteria</taxon>
        <taxon>Bacillati</taxon>
        <taxon>Bacillota</taxon>
        <taxon>Bacilli</taxon>
        <taxon>Bacillales</taxon>
        <taxon>Paenibacillaceae</taxon>
        <taxon>Paenibacillus</taxon>
    </lineage>
</organism>
<dbReference type="PANTHER" id="PTHR43280">
    <property type="entry name" value="ARAC-FAMILY TRANSCRIPTIONAL REGULATOR"/>
    <property type="match status" value="1"/>
</dbReference>
<dbReference type="EMBL" id="JAUMKJ010000055">
    <property type="protein sequence ID" value="MDO3681099.1"/>
    <property type="molecule type" value="Genomic_DNA"/>
</dbReference>
<dbReference type="PROSITE" id="PS01124">
    <property type="entry name" value="HTH_ARAC_FAMILY_2"/>
    <property type="match status" value="1"/>
</dbReference>
<evidence type="ECO:0000256" key="4">
    <source>
        <dbReference type="SAM" id="Phobius"/>
    </source>
</evidence>
<keyword evidence="7" id="KW-1185">Reference proteome</keyword>
<evidence type="ECO:0000256" key="1">
    <source>
        <dbReference type="ARBA" id="ARBA00023015"/>
    </source>
</evidence>
<dbReference type="RefSeq" id="WP_025848883.1">
    <property type="nucleotide sequence ID" value="NZ_JAUMKJ010000055.1"/>
</dbReference>
<evidence type="ECO:0000313" key="7">
    <source>
        <dbReference type="Proteomes" id="UP001168883"/>
    </source>
</evidence>
<keyword evidence="4" id="KW-1133">Transmembrane helix</keyword>
<evidence type="ECO:0000256" key="3">
    <source>
        <dbReference type="ARBA" id="ARBA00023163"/>
    </source>
</evidence>
<keyword evidence="1" id="KW-0805">Transcription regulation</keyword>
<feature type="domain" description="HTH araC/xylS-type" evidence="5">
    <location>
        <begin position="641"/>
        <end position="739"/>
    </location>
</feature>
<dbReference type="Gene3D" id="1.10.10.60">
    <property type="entry name" value="Homeodomain-like"/>
    <property type="match status" value="2"/>
</dbReference>
<dbReference type="SUPFAM" id="SSF46689">
    <property type="entry name" value="Homeodomain-like"/>
    <property type="match status" value="1"/>
</dbReference>
<dbReference type="InterPro" id="IPR009057">
    <property type="entry name" value="Homeodomain-like_sf"/>
</dbReference>
<proteinExistence type="predicted"/>
<dbReference type="InterPro" id="IPR018060">
    <property type="entry name" value="HTH_AraC"/>
</dbReference>
<accession>A0ABT8VJH3</accession>
<dbReference type="Proteomes" id="UP001168883">
    <property type="component" value="Unassembled WGS sequence"/>
</dbReference>
<dbReference type="Pfam" id="PF12833">
    <property type="entry name" value="HTH_18"/>
    <property type="match status" value="1"/>
</dbReference>
<name>A0ABT8VJH3_9BACL</name>
<sequence>MDRTKQKRRSLLVRLFVSFLAIIVLLSAFNYVLFSFFQQKIREELIASNRMILDQAAERYHTHFDRLKTVLFQAHNDSAIAQFNSQLLPAEKENANYFLVVDIVRRLRESATNPLFYLDNLIVLYRSNLFMADKEGSSSRTGLDALPAFHAPYTSAYWEEEFDRAGNYRLHPAQAYPQDRFGTAAKPLIPFSFKLPGSNYMMIAMLDADKMNEAMLGDVPFLIQTEDGGMLYRSPASAAIRELPVFAADESYQLFQDHYFFVHTDPDNRLRYITAVPYAAVAAQLSKLRTTQTAVQLASVAAALGLSYWFSRRLQSPVKRIIASLQQREENLPRVETEIHEFDTISDHIGKWKEERARIHDELRSSKSLLTNYSYIAKLKSLHTGITEWRDFMLEEGPFFLVLYQLNNRKLEPLSEATKRTIGEYVDIVLSEHGLRAYTFQIENDQIVSVVFGQNGPDRAPEALRRLKQTLDTERGTCLVTIAVSSTYVQSAELHGAYEQVSAMLGQARPVDETQIILETAAAADAFVFPAEQEQELYAHMEAGNVKMTLHALHRMLETMDRKGATLSQCRRFAESFASRIVKAMEQRRIGGVAVQQAQAALKELKICFTADEFKRFFDTFVPACAGNVQGKKEAKDGVIEFVMQTLESRYSDDISLDLIASELNLSSAYLSVYIKEKTGDNFIEHLNRIRIRKAKELLTGSDLNIQHIGERIGYRNVTSFIRMFKKLTGETPGEFRRCQTPG</sequence>
<keyword evidence="4" id="KW-0812">Transmembrane</keyword>
<feature type="transmembrane region" description="Helical" evidence="4">
    <location>
        <begin position="12"/>
        <end position="34"/>
    </location>
</feature>
<protein>
    <submittedName>
        <fullName evidence="6">Helix-turn-helix domain-containing protein</fullName>
    </submittedName>
</protein>